<sequence length="193" mass="20437">MTGPDLAGLERKFCAPTAALDLGADARIRGYASLFGRIDRGGDRIAPGAYGASLARLAQEGRQVRMLWQHDPGRPIGVWDRLAEDTQGLAVDGRLLTGVAQGAEAFALLQAGAIDGLSIGYRTVRAERHPDGTRLLQEIDLWEVSLVTFPMQPEARVAPAGGAAEAAELAAALAKARRWLGASIESEDEAHDG</sequence>
<keyword evidence="1" id="KW-1188">Viral release from host cell</keyword>
<dbReference type="Proteomes" id="UP000436016">
    <property type="component" value="Unassembled WGS sequence"/>
</dbReference>
<evidence type="ECO:0000256" key="3">
    <source>
        <dbReference type="ARBA" id="ARBA00022801"/>
    </source>
</evidence>
<dbReference type="SUPFAM" id="SSF50789">
    <property type="entry name" value="Herpes virus serine proteinase, assemblin"/>
    <property type="match status" value="1"/>
</dbReference>
<accession>A0A6B0TZ65</accession>
<gene>
    <name evidence="5" type="ORF">GSH16_12745</name>
</gene>
<dbReference type="NCBIfam" id="TIGR01543">
    <property type="entry name" value="proheadase_HK97"/>
    <property type="match status" value="1"/>
</dbReference>
<keyword evidence="6" id="KW-1185">Reference proteome</keyword>
<keyword evidence="3" id="KW-0378">Hydrolase</keyword>
<evidence type="ECO:0000259" key="4">
    <source>
        <dbReference type="Pfam" id="PF04586"/>
    </source>
</evidence>
<keyword evidence="2 5" id="KW-0645">Protease</keyword>
<comment type="caution">
    <text evidence="5">The sequence shown here is derived from an EMBL/GenBank/DDBJ whole genome shotgun (WGS) entry which is preliminary data.</text>
</comment>
<protein>
    <submittedName>
        <fullName evidence="5">HK97 family phage prohead protease</fullName>
    </submittedName>
</protein>
<dbReference type="GO" id="GO:0006508">
    <property type="term" value="P:proteolysis"/>
    <property type="evidence" value="ECO:0007669"/>
    <property type="project" value="UniProtKB-KW"/>
</dbReference>
<evidence type="ECO:0000256" key="2">
    <source>
        <dbReference type="ARBA" id="ARBA00022670"/>
    </source>
</evidence>
<dbReference type="InterPro" id="IPR054613">
    <property type="entry name" value="Peptidase_S78_dom"/>
</dbReference>
<evidence type="ECO:0000313" key="6">
    <source>
        <dbReference type="Proteomes" id="UP000436016"/>
    </source>
</evidence>
<dbReference type="EMBL" id="WUWG01000005">
    <property type="protein sequence ID" value="MXU66313.1"/>
    <property type="molecule type" value="Genomic_DNA"/>
</dbReference>
<proteinExistence type="predicted"/>
<dbReference type="GO" id="GO:0008233">
    <property type="term" value="F:peptidase activity"/>
    <property type="evidence" value="ECO:0007669"/>
    <property type="project" value="UniProtKB-KW"/>
</dbReference>
<evidence type="ECO:0000256" key="1">
    <source>
        <dbReference type="ARBA" id="ARBA00022612"/>
    </source>
</evidence>
<organism evidence="5 6">
    <name type="scientific">Oceanomicrobium pacificus</name>
    <dbReference type="NCBI Taxonomy" id="2692916"/>
    <lineage>
        <taxon>Bacteria</taxon>
        <taxon>Pseudomonadati</taxon>
        <taxon>Pseudomonadota</taxon>
        <taxon>Alphaproteobacteria</taxon>
        <taxon>Rhodobacterales</taxon>
        <taxon>Paracoccaceae</taxon>
        <taxon>Oceanomicrobium</taxon>
    </lineage>
</organism>
<dbReference type="InterPro" id="IPR006433">
    <property type="entry name" value="Prohead_protease"/>
</dbReference>
<dbReference type="AlphaFoldDB" id="A0A6B0TZ65"/>
<dbReference type="RefSeq" id="WP_160855680.1">
    <property type="nucleotide sequence ID" value="NZ_WUWG01000005.1"/>
</dbReference>
<feature type="domain" description="Prohead serine protease" evidence="4">
    <location>
        <begin position="24"/>
        <end position="159"/>
    </location>
</feature>
<evidence type="ECO:0000313" key="5">
    <source>
        <dbReference type="EMBL" id="MXU66313.1"/>
    </source>
</evidence>
<name>A0A6B0TZ65_9RHOB</name>
<reference evidence="5 6" key="1">
    <citation type="submission" date="2019-12" db="EMBL/GenBank/DDBJ databases">
        <title>Strain KN286 was isolated from seawater, which was collected from Caroline Seamount in the tropical western Pacific.</title>
        <authorList>
            <person name="Wang Q."/>
        </authorList>
    </citation>
    <scope>NUCLEOTIDE SEQUENCE [LARGE SCALE GENOMIC DNA]</scope>
    <source>
        <strain evidence="5 6">KN286</strain>
    </source>
</reference>
<dbReference type="Pfam" id="PF04586">
    <property type="entry name" value="Peptidase_S78"/>
    <property type="match status" value="1"/>
</dbReference>